<dbReference type="Gene3D" id="4.10.280.10">
    <property type="entry name" value="Helix-loop-helix DNA-binding domain"/>
    <property type="match status" value="1"/>
</dbReference>
<dbReference type="SUPFAM" id="SSF47459">
    <property type="entry name" value="HLH, helix-loop-helix DNA-binding domain"/>
    <property type="match status" value="1"/>
</dbReference>
<dbReference type="EMBL" id="JARPOI010000009">
    <property type="protein sequence ID" value="KAJ9174035.1"/>
    <property type="molecule type" value="Genomic_DNA"/>
</dbReference>
<evidence type="ECO:0000256" key="1">
    <source>
        <dbReference type="ARBA" id="ARBA00004123"/>
    </source>
</evidence>
<dbReference type="PANTHER" id="PTHR12565:SF340">
    <property type="entry name" value="TRANSCRIPTION FACTOR BEE 3"/>
    <property type="match status" value="1"/>
</dbReference>
<dbReference type="InterPro" id="IPR036638">
    <property type="entry name" value="HLH_DNA-bd_sf"/>
</dbReference>
<sequence>MEFTADFQGFRPSFPFFDTDPNVESMNQFTDVNQTILETSNLNSIHTFNLPFSSDNSFTHQAAEFPGNLAENFPGIFHQTNQNNVIPVSHGHQSFSTPGNESEFLEIKKRKAIDVSESSSLNSSPQVSESGKGKNSSRRGKKAKAKEGEEKPKEVVHVRARRGQATDSHSLAERVRRGKINERIRCLQDIVPGCYKTMGMAVMLDEIINYVQSLQNQVEFLSMKLTAASTFYDFNAEADAIETMQRAKAQEAKEMERVMRDGYGGLSNHFHQTWSL</sequence>
<feature type="compositionally biased region" description="Basic residues" evidence="5">
    <location>
        <begin position="135"/>
        <end position="144"/>
    </location>
</feature>
<feature type="compositionally biased region" description="Basic and acidic residues" evidence="5">
    <location>
        <begin position="145"/>
        <end position="157"/>
    </location>
</feature>
<evidence type="ECO:0000256" key="5">
    <source>
        <dbReference type="SAM" id="MobiDB-lite"/>
    </source>
</evidence>
<dbReference type="PANTHER" id="PTHR12565">
    <property type="entry name" value="STEROL REGULATORY ELEMENT-BINDING PROTEIN"/>
    <property type="match status" value="1"/>
</dbReference>
<evidence type="ECO:0000313" key="7">
    <source>
        <dbReference type="EMBL" id="KAJ9174035.1"/>
    </source>
</evidence>
<accession>A0ABQ9M3L2</accession>
<gene>
    <name evidence="7" type="ORF">P3X46_017108</name>
</gene>
<feature type="compositionally biased region" description="Polar residues" evidence="5">
    <location>
        <begin position="116"/>
        <end position="127"/>
    </location>
</feature>
<dbReference type="InterPro" id="IPR011598">
    <property type="entry name" value="bHLH_dom"/>
</dbReference>
<reference evidence="7" key="1">
    <citation type="journal article" date="2023" name="Plant Biotechnol. J.">
        <title>Chromosome-level wild Hevea brasiliensis genome provides new tools for genomic-assisted breeding and valuable loci to elevate rubber yield.</title>
        <authorList>
            <person name="Cheng H."/>
            <person name="Song X."/>
            <person name="Hu Y."/>
            <person name="Wu T."/>
            <person name="Yang Q."/>
            <person name="An Z."/>
            <person name="Feng S."/>
            <person name="Deng Z."/>
            <person name="Wu W."/>
            <person name="Zeng X."/>
            <person name="Tu M."/>
            <person name="Wang X."/>
            <person name="Huang H."/>
        </authorList>
    </citation>
    <scope>NUCLEOTIDE SEQUENCE</scope>
    <source>
        <strain evidence="7">MT/VB/25A 57/8</strain>
    </source>
</reference>
<dbReference type="PROSITE" id="PS50888">
    <property type="entry name" value="BHLH"/>
    <property type="match status" value="1"/>
</dbReference>
<name>A0ABQ9M3L2_HEVBR</name>
<keyword evidence="3" id="KW-0804">Transcription</keyword>
<feature type="region of interest" description="Disordered" evidence="5">
    <location>
        <begin position="115"/>
        <end position="170"/>
    </location>
</feature>
<protein>
    <recommendedName>
        <fullName evidence="6">BHLH domain-containing protein</fullName>
    </recommendedName>
</protein>
<evidence type="ECO:0000256" key="2">
    <source>
        <dbReference type="ARBA" id="ARBA00023015"/>
    </source>
</evidence>
<keyword evidence="4" id="KW-0539">Nucleus</keyword>
<dbReference type="InterPro" id="IPR024097">
    <property type="entry name" value="bHLH_ZIP_TF"/>
</dbReference>
<organism evidence="7 8">
    <name type="scientific">Hevea brasiliensis</name>
    <name type="common">Para rubber tree</name>
    <name type="synonym">Siphonia brasiliensis</name>
    <dbReference type="NCBI Taxonomy" id="3981"/>
    <lineage>
        <taxon>Eukaryota</taxon>
        <taxon>Viridiplantae</taxon>
        <taxon>Streptophyta</taxon>
        <taxon>Embryophyta</taxon>
        <taxon>Tracheophyta</taxon>
        <taxon>Spermatophyta</taxon>
        <taxon>Magnoliopsida</taxon>
        <taxon>eudicotyledons</taxon>
        <taxon>Gunneridae</taxon>
        <taxon>Pentapetalae</taxon>
        <taxon>rosids</taxon>
        <taxon>fabids</taxon>
        <taxon>Malpighiales</taxon>
        <taxon>Euphorbiaceae</taxon>
        <taxon>Crotonoideae</taxon>
        <taxon>Micrandreae</taxon>
        <taxon>Hevea</taxon>
    </lineage>
</organism>
<proteinExistence type="predicted"/>
<evidence type="ECO:0000313" key="8">
    <source>
        <dbReference type="Proteomes" id="UP001174677"/>
    </source>
</evidence>
<dbReference type="Pfam" id="PF00010">
    <property type="entry name" value="HLH"/>
    <property type="match status" value="1"/>
</dbReference>
<evidence type="ECO:0000256" key="3">
    <source>
        <dbReference type="ARBA" id="ARBA00023163"/>
    </source>
</evidence>
<keyword evidence="8" id="KW-1185">Reference proteome</keyword>
<comment type="caution">
    <text evidence="7">The sequence shown here is derived from an EMBL/GenBank/DDBJ whole genome shotgun (WGS) entry which is preliminary data.</text>
</comment>
<dbReference type="Proteomes" id="UP001174677">
    <property type="component" value="Chromosome 9"/>
</dbReference>
<feature type="domain" description="BHLH" evidence="6">
    <location>
        <begin position="164"/>
        <end position="214"/>
    </location>
</feature>
<evidence type="ECO:0000256" key="4">
    <source>
        <dbReference type="ARBA" id="ARBA00023242"/>
    </source>
</evidence>
<evidence type="ECO:0000259" key="6">
    <source>
        <dbReference type="PROSITE" id="PS50888"/>
    </source>
</evidence>
<dbReference type="SMART" id="SM00353">
    <property type="entry name" value="HLH"/>
    <property type="match status" value="1"/>
</dbReference>
<dbReference type="CDD" id="cd18919">
    <property type="entry name" value="bHLH_AtBPE_like"/>
    <property type="match status" value="1"/>
</dbReference>
<keyword evidence="2" id="KW-0805">Transcription regulation</keyword>
<comment type="subcellular location">
    <subcellularLocation>
        <location evidence="1">Nucleus</location>
    </subcellularLocation>
</comment>